<feature type="transmembrane region" description="Helical" evidence="1">
    <location>
        <begin position="34"/>
        <end position="55"/>
    </location>
</feature>
<evidence type="ECO:0000313" key="3">
    <source>
        <dbReference type="Proteomes" id="UP000198935"/>
    </source>
</evidence>
<protein>
    <submittedName>
        <fullName evidence="2">Multiple sugar transport system substrate-binding protein</fullName>
    </submittedName>
</protein>
<reference evidence="3" key="1">
    <citation type="submission" date="2016-10" db="EMBL/GenBank/DDBJ databases">
        <authorList>
            <person name="Varghese N."/>
            <person name="Submissions S."/>
        </authorList>
    </citation>
    <scope>NUCLEOTIDE SEQUENCE [LARGE SCALE GENOMIC DNA]</scope>
    <source>
        <strain evidence="3">SP</strain>
    </source>
</reference>
<name>A0A1H3TG52_9BACI</name>
<dbReference type="SUPFAM" id="SSF53850">
    <property type="entry name" value="Periplasmic binding protein-like II"/>
    <property type="match status" value="1"/>
</dbReference>
<accession>A0A1H3TG52</accession>
<keyword evidence="1" id="KW-0812">Transmembrane</keyword>
<proteinExistence type="predicted"/>
<dbReference type="Gene3D" id="3.40.190.10">
    <property type="entry name" value="Periplasmic binding protein-like II"/>
    <property type="match status" value="1"/>
</dbReference>
<keyword evidence="1" id="KW-1133">Transmembrane helix</keyword>
<keyword evidence="1" id="KW-0472">Membrane</keyword>
<dbReference type="Proteomes" id="UP000198935">
    <property type="component" value="Unassembled WGS sequence"/>
</dbReference>
<dbReference type="EMBL" id="FNPI01000014">
    <property type="protein sequence ID" value="SDZ48309.1"/>
    <property type="molecule type" value="Genomic_DNA"/>
</dbReference>
<organism evidence="2 3">
    <name type="scientific">Evansella caseinilytica</name>
    <dbReference type="NCBI Taxonomy" id="1503961"/>
    <lineage>
        <taxon>Bacteria</taxon>
        <taxon>Bacillati</taxon>
        <taxon>Bacillota</taxon>
        <taxon>Bacilli</taxon>
        <taxon>Bacillales</taxon>
        <taxon>Bacillaceae</taxon>
        <taxon>Evansella</taxon>
    </lineage>
</organism>
<dbReference type="PANTHER" id="PTHR43649">
    <property type="entry name" value="ARABINOSE-BINDING PROTEIN-RELATED"/>
    <property type="match status" value="1"/>
</dbReference>
<dbReference type="PANTHER" id="PTHR43649:SF14">
    <property type="entry name" value="BLR3389 PROTEIN"/>
    <property type="match status" value="1"/>
</dbReference>
<dbReference type="InterPro" id="IPR050490">
    <property type="entry name" value="Bact_solute-bd_prot1"/>
</dbReference>
<dbReference type="Pfam" id="PF13416">
    <property type="entry name" value="SBP_bac_8"/>
    <property type="match status" value="1"/>
</dbReference>
<evidence type="ECO:0000256" key="1">
    <source>
        <dbReference type="SAM" id="Phobius"/>
    </source>
</evidence>
<keyword evidence="3" id="KW-1185">Reference proteome</keyword>
<dbReference type="InterPro" id="IPR006059">
    <property type="entry name" value="SBP"/>
</dbReference>
<evidence type="ECO:0000313" key="2">
    <source>
        <dbReference type="EMBL" id="SDZ48309.1"/>
    </source>
</evidence>
<gene>
    <name evidence="2" type="ORF">SAMN05421736_11442</name>
</gene>
<keyword evidence="2" id="KW-0813">Transport</keyword>
<dbReference type="STRING" id="1503961.SAMN05421736_11442"/>
<dbReference type="AlphaFoldDB" id="A0A1H3TG52"/>
<keyword evidence="2" id="KW-0762">Sugar transport</keyword>
<sequence>MLKKKLIERVPKGNGSARCANFEKTTHSRPEKNASAPLIASCLLLIFSLTVMLAGCSSGNENTITFWTPLTGDDGAYMDELVKQYNETDPEFEVKHIITSDMYTKLYTVMNSGNDIPDLAIIHADRVPGFVNQDLLETMDVIMKTQPELKEENYLPQAWNSGNIDGVQYTIPLDIHSNTMYYNKDLLKKYNVEHFLDDDVVTFEEMLSLQGKLDEGDYVVNDALLTWVILAQIINLGGDIQANDAPAVNTEEMKAAIEAIKAVADAGLMTPYGEDGYLMFQSGNVLFSTDGTWSSTAHAGVEGLNFDVTNIYAFEPEIFTNRASSHLFAMLKNDDRTEEKEKGIADFLEFMRENSMEWAKAGQIVASRDVIESPEYENYMQSFFTSNEKEIESLYIYTYEYYPYVSEALDTYGADMVHGELDIDEGLDAMQKFVEDKIAEGVSGTTDAEE</sequence>